<proteinExistence type="predicted"/>
<sequence length="109" mass="11796">MGKQQSTTWLVDAHGDPLFSLSATHNSTLRCSEPSRRSEDRQASTLAAGRRAGSAKLRSKTVARDARPRADDEIRANRGKLLIAAAGTMRRALLTVVSLRQGKLLVAKS</sequence>
<dbReference type="AlphaFoldDB" id="A0AAW0ZIB9"/>
<organism evidence="2 3">
    <name type="scientific">Tetragonisca angustula</name>
    <dbReference type="NCBI Taxonomy" id="166442"/>
    <lineage>
        <taxon>Eukaryota</taxon>
        <taxon>Metazoa</taxon>
        <taxon>Ecdysozoa</taxon>
        <taxon>Arthropoda</taxon>
        <taxon>Hexapoda</taxon>
        <taxon>Insecta</taxon>
        <taxon>Pterygota</taxon>
        <taxon>Neoptera</taxon>
        <taxon>Endopterygota</taxon>
        <taxon>Hymenoptera</taxon>
        <taxon>Apocrita</taxon>
        <taxon>Aculeata</taxon>
        <taxon>Apoidea</taxon>
        <taxon>Anthophila</taxon>
        <taxon>Apidae</taxon>
        <taxon>Tetragonisca</taxon>
    </lineage>
</organism>
<gene>
    <name evidence="2" type="ORF">QLX08_009555</name>
</gene>
<feature type="region of interest" description="Disordered" evidence="1">
    <location>
        <begin position="29"/>
        <end position="69"/>
    </location>
</feature>
<name>A0AAW0ZIB9_9HYME</name>
<keyword evidence="3" id="KW-1185">Reference proteome</keyword>
<reference evidence="2 3" key="1">
    <citation type="submission" date="2024-05" db="EMBL/GenBank/DDBJ databases">
        <title>The nuclear and mitochondrial genome assemblies of Tetragonisca angustula (Apidae: Meliponini), a tiny yet remarkable pollinator in the Neotropics.</title>
        <authorList>
            <person name="Ferrari R."/>
            <person name="Ricardo P.C."/>
            <person name="Dias F.C."/>
            <person name="Araujo N.S."/>
            <person name="Soares D.O."/>
            <person name="Zhou Q.-S."/>
            <person name="Zhu C.-D."/>
            <person name="Coutinho L."/>
            <person name="Airas M.C."/>
            <person name="Batista T.M."/>
        </authorList>
    </citation>
    <scope>NUCLEOTIDE SEQUENCE [LARGE SCALE GENOMIC DNA]</scope>
    <source>
        <strain evidence="2">ASF017062</strain>
        <tissue evidence="2">Abdomen</tissue>
    </source>
</reference>
<feature type="compositionally biased region" description="Basic and acidic residues" evidence="1">
    <location>
        <begin position="33"/>
        <end position="42"/>
    </location>
</feature>
<evidence type="ECO:0000256" key="1">
    <source>
        <dbReference type="SAM" id="MobiDB-lite"/>
    </source>
</evidence>
<protein>
    <submittedName>
        <fullName evidence="2">Uncharacterized protein</fullName>
    </submittedName>
</protein>
<dbReference type="Proteomes" id="UP001432146">
    <property type="component" value="Unassembled WGS sequence"/>
</dbReference>
<evidence type="ECO:0000313" key="2">
    <source>
        <dbReference type="EMBL" id="KAK9296458.1"/>
    </source>
</evidence>
<comment type="caution">
    <text evidence="2">The sequence shown here is derived from an EMBL/GenBank/DDBJ whole genome shotgun (WGS) entry which is preliminary data.</text>
</comment>
<dbReference type="EMBL" id="JAWNGG020000213">
    <property type="protein sequence ID" value="KAK9296458.1"/>
    <property type="molecule type" value="Genomic_DNA"/>
</dbReference>
<accession>A0AAW0ZIB9</accession>
<evidence type="ECO:0000313" key="3">
    <source>
        <dbReference type="Proteomes" id="UP001432146"/>
    </source>
</evidence>